<reference evidence="2" key="1">
    <citation type="submission" date="2023-03" db="EMBL/GenBank/DDBJ databases">
        <authorList>
            <person name="Shen W."/>
            <person name="Cai J."/>
        </authorList>
    </citation>
    <scope>NUCLEOTIDE SEQUENCE</scope>
    <source>
        <strain evidence="2">P66-3</strain>
    </source>
</reference>
<feature type="transmembrane region" description="Helical" evidence="1">
    <location>
        <begin position="7"/>
        <end position="24"/>
    </location>
</feature>
<name>A0ABU3F757_9ENTE</name>
<keyword evidence="1" id="KW-1133">Transmembrane helix</keyword>
<comment type="caution">
    <text evidence="2">The sequence shown here is derived from an EMBL/GenBank/DDBJ whole genome shotgun (WGS) entry which is preliminary data.</text>
</comment>
<gene>
    <name evidence="2" type="ORF">P7H27_01675</name>
</gene>
<protein>
    <submittedName>
        <fullName evidence="2">Uncharacterized protein</fullName>
    </submittedName>
</protein>
<evidence type="ECO:0000313" key="2">
    <source>
        <dbReference type="EMBL" id="MDT2758489.1"/>
    </source>
</evidence>
<evidence type="ECO:0000313" key="3">
    <source>
        <dbReference type="Proteomes" id="UP001181046"/>
    </source>
</evidence>
<dbReference type="EMBL" id="JARQAJ010000001">
    <property type="protein sequence ID" value="MDT2758489.1"/>
    <property type="molecule type" value="Genomic_DNA"/>
</dbReference>
<proteinExistence type="predicted"/>
<feature type="transmembrane region" description="Helical" evidence="1">
    <location>
        <begin position="56"/>
        <end position="78"/>
    </location>
</feature>
<organism evidence="2 3">
    <name type="scientific">Enterococcus xiangfangensis</name>
    <dbReference type="NCBI Taxonomy" id="1296537"/>
    <lineage>
        <taxon>Bacteria</taxon>
        <taxon>Bacillati</taxon>
        <taxon>Bacillota</taxon>
        <taxon>Bacilli</taxon>
        <taxon>Lactobacillales</taxon>
        <taxon>Enterococcaceae</taxon>
        <taxon>Enterococcus</taxon>
    </lineage>
</organism>
<dbReference type="Proteomes" id="UP001181046">
    <property type="component" value="Unassembled WGS sequence"/>
</dbReference>
<keyword evidence="3" id="KW-1185">Reference proteome</keyword>
<feature type="transmembrane region" description="Helical" evidence="1">
    <location>
        <begin position="120"/>
        <end position="142"/>
    </location>
</feature>
<keyword evidence="1" id="KW-0472">Membrane</keyword>
<keyword evidence="1" id="KW-0812">Transmembrane</keyword>
<dbReference type="RefSeq" id="WP_311829264.1">
    <property type="nucleotide sequence ID" value="NZ_JARQAJ010000001.1"/>
</dbReference>
<evidence type="ECO:0000256" key="1">
    <source>
        <dbReference type="SAM" id="Phobius"/>
    </source>
</evidence>
<accession>A0ABU3F757</accession>
<sequence>MLTKIDKWKLFFSSYFPLYILLVVKDYKFFYKMTKNIFNILFKNSYSLNKFELYQWYLYLGVVTLVLVSIYTILRFIFSPSNKRYKITGEFEKSGDSVISYIVTYVIPLLSMDIKSANSVLINVLLFMFIGILYVAQELIYLNPILALLGYNFYTNGKNIVLTRFSTEELLYIQENNFTVKGNRLGSEIFIYREIVTQKNRPQE</sequence>